<dbReference type="EMBL" id="NPDN01000002">
    <property type="protein sequence ID" value="PJZ26925.1"/>
    <property type="molecule type" value="Genomic_DNA"/>
</dbReference>
<protein>
    <submittedName>
        <fullName evidence="9">Potassium transporter Trk</fullName>
    </submittedName>
</protein>
<evidence type="ECO:0000256" key="8">
    <source>
        <dbReference type="SAM" id="Phobius"/>
    </source>
</evidence>
<comment type="subcellular location">
    <subcellularLocation>
        <location evidence="1">Cell membrane</location>
        <topology evidence="1">Multi-pass membrane protein</topology>
    </subcellularLocation>
</comment>
<keyword evidence="5 8" id="KW-1133">Transmembrane helix</keyword>
<feature type="transmembrane region" description="Helical" evidence="8">
    <location>
        <begin position="393"/>
        <end position="425"/>
    </location>
</feature>
<accession>A0A2M9XGV9</accession>
<feature type="transmembrane region" description="Helical" evidence="8">
    <location>
        <begin position="508"/>
        <end position="528"/>
    </location>
</feature>
<keyword evidence="7 8" id="KW-0472">Membrane</keyword>
<dbReference type="AlphaFoldDB" id="A0A2M9XGV9"/>
<dbReference type="GO" id="GO:0008324">
    <property type="term" value="F:monoatomic cation transmembrane transporter activity"/>
    <property type="evidence" value="ECO:0007669"/>
    <property type="project" value="InterPro"/>
</dbReference>
<feature type="transmembrane region" description="Helical" evidence="8">
    <location>
        <begin position="83"/>
        <end position="104"/>
    </location>
</feature>
<evidence type="ECO:0000256" key="3">
    <source>
        <dbReference type="ARBA" id="ARBA00022475"/>
    </source>
</evidence>
<sequence length="549" mass="60433">MVPRLGNSLPRFARVKIVSGRVVFPLCMSPYKFLKRNVNRIARAFLLLSVARILCLAFAGAILVGSFMIYASEEGRISYADSFYLASSAICVTGLTTVSISELVFSTQVIIMFLFQIGGLGIITFTVLVGILVVRGLSRSTRIAAFVFEAIDSHESSDGKSKNAPYVRRILLSILNISVSIELLGAFLLYWAMPEDLSGLPGDPNRVFLSLFTAVSAFNNAGFSIVDDLTFLSKEPLSLLVVESLVVMGGIGFPVILFFEKTLLEAFRNVMHRVEVVMETYLMSRALEEGKEPSWIYLILIRMSFWAEERLALYRKALKGEANRIQMKLLLYGTLILVHVGGIGVLMSEWDNPETIGKFDFVDKLFNSFFLSVSSRTAGFNTFDLSEIRSPTYVLLCSLMFVGGGPQGAAGGIKITTFVILLMYLRNVINPQARVTIMGEEVSKNSIAISTRIYFLATISIVFFMLVITIANGHRHGIEEIFFEVMSAFGTVGLTKGLTPYITGVEKFLYPCIMYVGRVGVFTLLIAFTGHSGLGTLGAQDDGVKIQVG</sequence>
<keyword evidence="2" id="KW-0813">Transport</keyword>
<dbReference type="InterPro" id="IPR003445">
    <property type="entry name" value="Cat_transpt"/>
</dbReference>
<evidence type="ECO:0000256" key="2">
    <source>
        <dbReference type="ARBA" id="ARBA00022448"/>
    </source>
</evidence>
<dbReference type="GO" id="GO:0005886">
    <property type="term" value="C:plasma membrane"/>
    <property type="evidence" value="ECO:0007669"/>
    <property type="project" value="UniProtKB-SubCell"/>
</dbReference>
<keyword evidence="6" id="KW-0406">Ion transport</keyword>
<dbReference type="OrthoDB" id="9810952at2"/>
<dbReference type="Pfam" id="PF02386">
    <property type="entry name" value="TrkH"/>
    <property type="match status" value="1"/>
</dbReference>
<feature type="transmembrane region" description="Helical" evidence="8">
    <location>
        <begin position="238"/>
        <end position="259"/>
    </location>
</feature>
<gene>
    <name evidence="9" type="ORF">CH357_05435</name>
</gene>
<feature type="transmembrane region" description="Helical" evidence="8">
    <location>
        <begin position="453"/>
        <end position="471"/>
    </location>
</feature>
<evidence type="ECO:0000256" key="6">
    <source>
        <dbReference type="ARBA" id="ARBA00023065"/>
    </source>
</evidence>
<evidence type="ECO:0000256" key="4">
    <source>
        <dbReference type="ARBA" id="ARBA00022692"/>
    </source>
</evidence>
<reference evidence="9 10" key="1">
    <citation type="submission" date="2017-07" db="EMBL/GenBank/DDBJ databases">
        <title>Leptospira spp. isolated from tropical soils.</title>
        <authorList>
            <person name="Thibeaux R."/>
            <person name="Iraola G."/>
            <person name="Ferres I."/>
            <person name="Bierque E."/>
            <person name="Girault D."/>
            <person name="Soupe-Gilbert M.-E."/>
            <person name="Picardeau M."/>
            <person name="Goarant C."/>
        </authorList>
    </citation>
    <scope>NUCLEOTIDE SEQUENCE [LARGE SCALE GENOMIC DNA]</scope>
    <source>
        <strain evidence="9 10">MCA1-C-A1</strain>
    </source>
</reference>
<name>A0A2M9XGV9_9LEPT</name>
<keyword evidence="10" id="KW-1185">Reference proteome</keyword>
<dbReference type="PANTHER" id="PTHR32024:SF1">
    <property type="entry name" value="KTR SYSTEM POTASSIUM UPTAKE PROTEIN B"/>
    <property type="match status" value="1"/>
</dbReference>
<evidence type="ECO:0000313" key="9">
    <source>
        <dbReference type="EMBL" id="PJZ26925.1"/>
    </source>
</evidence>
<keyword evidence="3" id="KW-1003">Cell membrane</keyword>
<evidence type="ECO:0000256" key="5">
    <source>
        <dbReference type="ARBA" id="ARBA00022989"/>
    </source>
</evidence>
<keyword evidence="4 8" id="KW-0812">Transmembrane</keyword>
<feature type="transmembrane region" description="Helical" evidence="8">
    <location>
        <begin position="44"/>
        <end position="71"/>
    </location>
</feature>
<proteinExistence type="predicted"/>
<evidence type="ECO:0000256" key="1">
    <source>
        <dbReference type="ARBA" id="ARBA00004651"/>
    </source>
</evidence>
<organism evidence="9 10">
    <name type="scientific">Leptospira hartskeerlii</name>
    <dbReference type="NCBI Taxonomy" id="2023177"/>
    <lineage>
        <taxon>Bacteria</taxon>
        <taxon>Pseudomonadati</taxon>
        <taxon>Spirochaetota</taxon>
        <taxon>Spirochaetia</taxon>
        <taxon>Leptospirales</taxon>
        <taxon>Leptospiraceae</taxon>
        <taxon>Leptospira</taxon>
    </lineage>
</organism>
<feature type="transmembrane region" description="Helical" evidence="8">
    <location>
        <begin position="170"/>
        <end position="192"/>
    </location>
</feature>
<dbReference type="Proteomes" id="UP000232196">
    <property type="component" value="Unassembled WGS sequence"/>
</dbReference>
<dbReference type="PANTHER" id="PTHR32024">
    <property type="entry name" value="TRK SYSTEM POTASSIUM UPTAKE PROTEIN TRKG-RELATED"/>
    <property type="match status" value="1"/>
</dbReference>
<evidence type="ECO:0000313" key="10">
    <source>
        <dbReference type="Proteomes" id="UP000232196"/>
    </source>
</evidence>
<feature type="transmembrane region" description="Helical" evidence="8">
    <location>
        <begin position="110"/>
        <end position="134"/>
    </location>
</feature>
<evidence type="ECO:0000256" key="7">
    <source>
        <dbReference type="ARBA" id="ARBA00023136"/>
    </source>
</evidence>
<feature type="transmembrane region" description="Helical" evidence="8">
    <location>
        <begin position="329"/>
        <end position="347"/>
    </location>
</feature>
<comment type="caution">
    <text evidence="9">The sequence shown here is derived from an EMBL/GenBank/DDBJ whole genome shotgun (WGS) entry which is preliminary data.</text>
</comment>
<dbReference type="GO" id="GO:0030001">
    <property type="term" value="P:metal ion transport"/>
    <property type="evidence" value="ECO:0007669"/>
    <property type="project" value="UniProtKB-ARBA"/>
</dbReference>